<evidence type="ECO:0000256" key="1">
    <source>
        <dbReference type="SAM" id="Coils"/>
    </source>
</evidence>
<keyword evidence="4" id="KW-1185">Reference proteome</keyword>
<keyword evidence="2" id="KW-1133">Transmembrane helix</keyword>
<gene>
    <name evidence="3" type="ORF">HGG79_17930</name>
</gene>
<evidence type="ECO:0000313" key="4">
    <source>
        <dbReference type="Proteomes" id="UP000563151"/>
    </source>
</evidence>
<keyword evidence="2" id="KW-0812">Transmembrane</keyword>
<dbReference type="AlphaFoldDB" id="A0A923EAH3"/>
<accession>A0A923EAH3</accession>
<feature type="transmembrane region" description="Helical" evidence="2">
    <location>
        <begin position="7"/>
        <end position="28"/>
    </location>
</feature>
<evidence type="ECO:0000256" key="2">
    <source>
        <dbReference type="SAM" id="Phobius"/>
    </source>
</evidence>
<organism evidence="3 4">
    <name type="scientific">Clostridium tetanomorphum</name>
    <dbReference type="NCBI Taxonomy" id="1553"/>
    <lineage>
        <taxon>Bacteria</taxon>
        <taxon>Bacillati</taxon>
        <taxon>Bacillota</taxon>
        <taxon>Clostridia</taxon>
        <taxon>Eubacteriales</taxon>
        <taxon>Clostridiaceae</taxon>
        <taxon>Clostridium</taxon>
    </lineage>
</organism>
<dbReference type="EMBL" id="JAAZWO010000032">
    <property type="protein sequence ID" value="MBC2399632.1"/>
    <property type="molecule type" value="Genomic_DNA"/>
</dbReference>
<evidence type="ECO:0000313" key="3">
    <source>
        <dbReference type="EMBL" id="MBC2399632.1"/>
    </source>
</evidence>
<reference evidence="3 4" key="1">
    <citation type="submission" date="2020-04" db="EMBL/GenBank/DDBJ databases">
        <title>Genomic insights into acetone-butanol-ethanol (ABE) fermentation by sequencing solventogenic clostridia strains.</title>
        <authorList>
            <person name="Brown S."/>
        </authorList>
    </citation>
    <scope>NUCLEOTIDE SEQUENCE [LARGE SCALE GENOMIC DNA]</scope>
    <source>
        <strain evidence="3 4">DJ011</strain>
    </source>
</reference>
<feature type="coiled-coil region" evidence="1">
    <location>
        <begin position="44"/>
        <end position="78"/>
    </location>
</feature>
<keyword evidence="2" id="KW-0472">Membrane</keyword>
<proteinExistence type="predicted"/>
<name>A0A923EAH3_CLOTT</name>
<keyword evidence="1" id="KW-0175">Coiled coil</keyword>
<protein>
    <submittedName>
        <fullName evidence="3">Uncharacterized protein</fullName>
    </submittedName>
</protein>
<dbReference type="RefSeq" id="WP_035144500.1">
    <property type="nucleotide sequence ID" value="NZ_JAAZWO010000032.1"/>
</dbReference>
<sequence length="299" mass="35296">MKKEKKWIVFSIIIILLINYMIYINFFLPKYKEFSSKKEEYIEKEEKIITLRETENKISKIKAENEKLQKDIQILNKVTSNEIDTPQLIYDFYISCIKYSINGEEMKFDLNDDKDSEHDKKDNSKDITLDKSNIENKDISLNTKNYSKEEKYISNGIVRLSITLKVNGDKNKIEKYINSLNHITKRKLNVKSIKLSSKMDITEEEKISEKEIASNSYINDSESLDVNNIHNVKDNEVIDKEENNSILVKDDDISAEIVFYQYIKVNEENYDAIRNYDFYNKKIGFKSIADMFGSKKRSR</sequence>
<comment type="caution">
    <text evidence="3">The sequence shown here is derived from an EMBL/GenBank/DDBJ whole genome shotgun (WGS) entry which is preliminary data.</text>
</comment>
<dbReference type="Proteomes" id="UP000563151">
    <property type="component" value="Unassembled WGS sequence"/>
</dbReference>